<sequence>MERELPMKLVCERAGTRLVSAGVSNLVSTSSFINSISSSFSTPSFLFTSNRSASS</sequence>
<name>A0A834TC79_9FABA</name>
<dbReference type="Proteomes" id="UP000634136">
    <property type="component" value="Unassembled WGS sequence"/>
</dbReference>
<evidence type="ECO:0000313" key="2">
    <source>
        <dbReference type="Proteomes" id="UP000634136"/>
    </source>
</evidence>
<organism evidence="1 2">
    <name type="scientific">Senna tora</name>
    <dbReference type="NCBI Taxonomy" id="362788"/>
    <lineage>
        <taxon>Eukaryota</taxon>
        <taxon>Viridiplantae</taxon>
        <taxon>Streptophyta</taxon>
        <taxon>Embryophyta</taxon>
        <taxon>Tracheophyta</taxon>
        <taxon>Spermatophyta</taxon>
        <taxon>Magnoliopsida</taxon>
        <taxon>eudicotyledons</taxon>
        <taxon>Gunneridae</taxon>
        <taxon>Pentapetalae</taxon>
        <taxon>rosids</taxon>
        <taxon>fabids</taxon>
        <taxon>Fabales</taxon>
        <taxon>Fabaceae</taxon>
        <taxon>Caesalpinioideae</taxon>
        <taxon>Cassia clade</taxon>
        <taxon>Senna</taxon>
    </lineage>
</organism>
<gene>
    <name evidence="1" type="ORF">G2W53_024545</name>
</gene>
<accession>A0A834TC79</accession>
<dbReference type="EMBL" id="JAAIUW010000008">
    <property type="protein sequence ID" value="KAF7819090.1"/>
    <property type="molecule type" value="Genomic_DNA"/>
</dbReference>
<dbReference type="AlphaFoldDB" id="A0A834TC79"/>
<protein>
    <submittedName>
        <fullName evidence="1">Uncharacterized protein</fullName>
    </submittedName>
</protein>
<comment type="caution">
    <text evidence="1">The sequence shown here is derived from an EMBL/GenBank/DDBJ whole genome shotgun (WGS) entry which is preliminary data.</text>
</comment>
<keyword evidence="2" id="KW-1185">Reference proteome</keyword>
<proteinExistence type="predicted"/>
<reference evidence="1" key="1">
    <citation type="submission" date="2020-09" db="EMBL/GenBank/DDBJ databases">
        <title>Genome-Enabled Discovery of Anthraquinone Biosynthesis in Senna tora.</title>
        <authorList>
            <person name="Kang S.-H."/>
            <person name="Pandey R.P."/>
            <person name="Lee C.-M."/>
            <person name="Sim J.-S."/>
            <person name="Jeong J.-T."/>
            <person name="Choi B.-S."/>
            <person name="Jung M."/>
            <person name="Ginzburg D."/>
            <person name="Zhao K."/>
            <person name="Won S.Y."/>
            <person name="Oh T.-J."/>
            <person name="Yu Y."/>
            <person name="Kim N.-H."/>
            <person name="Lee O.R."/>
            <person name="Lee T.-H."/>
            <person name="Bashyal P."/>
            <person name="Kim T.-S."/>
            <person name="Lee W.-H."/>
            <person name="Kawkins C."/>
            <person name="Kim C.-K."/>
            <person name="Kim J.S."/>
            <person name="Ahn B.O."/>
            <person name="Rhee S.Y."/>
            <person name="Sohng J.K."/>
        </authorList>
    </citation>
    <scope>NUCLEOTIDE SEQUENCE</scope>
    <source>
        <tissue evidence="1">Leaf</tissue>
    </source>
</reference>
<evidence type="ECO:0000313" key="1">
    <source>
        <dbReference type="EMBL" id="KAF7819090.1"/>
    </source>
</evidence>